<reference evidence="2" key="1">
    <citation type="journal article" date="2020" name="mSystems">
        <title>Genome- and Community-Level Interaction Insights into Carbon Utilization and Element Cycling Functions of Hydrothermarchaeota in Hydrothermal Sediment.</title>
        <authorList>
            <person name="Zhou Z."/>
            <person name="Liu Y."/>
            <person name="Xu W."/>
            <person name="Pan J."/>
            <person name="Luo Z.H."/>
            <person name="Li M."/>
        </authorList>
    </citation>
    <scope>NUCLEOTIDE SEQUENCE [LARGE SCALE GENOMIC DNA]</scope>
    <source>
        <strain evidence="2">SpSt-1182</strain>
    </source>
</reference>
<dbReference type="Pfam" id="PF08448">
    <property type="entry name" value="PAS_4"/>
    <property type="match status" value="2"/>
</dbReference>
<dbReference type="InterPro" id="IPR052155">
    <property type="entry name" value="Biofilm_reg_signaling"/>
</dbReference>
<evidence type="ECO:0000259" key="1">
    <source>
        <dbReference type="PROSITE" id="PS50112"/>
    </source>
</evidence>
<dbReference type="PANTHER" id="PTHR44757">
    <property type="entry name" value="DIGUANYLATE CYCLASE DGCP"/>
    <property type="match status" value="1"/>
</dbReference>
<name>A0A7V0T718_UNCW3</name>
<dbReference type="EMBL" id="DSBX01000260">
    <property type="protein sequence ID" value="HDR00007.1"/>
    <property type="molecule type" value="Genomic_DNA"/>
</dbReference>
<dbReference type="SMART" id="SM00091">
    <property type="entry name" value="PAS"/>
    <property type="match status" value="2"/>
</dbReference>
<sequence length="284" mass="31800">LEQRCVRADSSLTSIVGSAVDGVVTLDTELRVLSWSPAAEAATALRAADAVGRGLAELYPDFEKAGFLAPVQRTLREQKTGRHEGFYHDGREEHAGWYSVTSYPFETGVMLIVRNLTEQYRVRLDWRRSEARLRALLANPGLVVSLKDREFRYRLANAPALRTLGLVPDAAFETKRDSDLLKKPIAELLAEHDRKALAGDGPVELDLALPDAVSPESAWYRLVKTQFRDLDGDVMGVLTVGWDVSRQVHAYQELARRRAWLEKLLAEHGRLADEAAGELKRWQA</sequence>
<dbReference type="InterPro" id="IPR000014">
    <property type="entry name" value="PAS"/>
</dbReference>
<dbReference type="Proteomes" id="UP000885672">
    <property type="component" value="Unassembled WGS sequence"/>
</dbReference>
<feature type="non-terminal residue" evidence="2">
    <location>
        <position position="1"/>
    </location>
</feature>
<organism evidence="2">
    <name type="scientific">candidate division WOR-3 bacterium</name>
    <dbReference type="NCBI Taxonomy" id="2052148"/>
    <lineage>
        <taxon>Bacteria</taxon>
        <taxon>Bacteria division WOR-3</taxon>
    </lineage>
</organism>
<evidence type="ECO:0000313" key="2">
    <source>
        <dbReference type="EMBL" id="HDR00007.1"/>
    </source>
</evidence>
<dbReference type="SUPFAM" id="SSF55785">
    <property type="entry name" value="PYP-like sensor domain (PAS domain)"/>
    <property type="match status" value="2"/>
</dbReference>
<dbReference type="NCBIfam" id="TIGR00229">
    <property type="entry name" value="sensory_box"/>
    <property type="match status" value="1"/>
</dbReference>
<dbReference type="AlphaFoldDB" id="A0A7V0T718"/>
<gene>
    <name evidence="2" type="ORF">ENN51_06970</name>
</gene>
<proteinExistence type="predicted"/>
<accession>A0A7V0T718</accession>
<dbReference type="Gene3D" id="3.30.450.20">
    <property type="entry name" value="PAS domain"/>
    <property type="match status" value="2"/>
</dbReference>
<dbReference type="InterPro" id="IPR035965">
    <property type="entry name" value="PAS-like_dom_sf"/>
</dbReference>
<comment type="caution">
    <text evidence="2">The sequence shown here is derived from an EMBL/GenBank/DDBJ whole genome shotgun (WGS) entry which is preliminary data.</text>
</comment>
<feature type="domain" description="PAS" evidence="1">
    <location>
        <begin position="8"/>
        <end position="78"/>
    </location>
</feature>
<dbReference type="PROSITE" id="PS50112">
    <property type="entry name" value="PAS"/>
    <property type="match status" value="1"/>
</dbReference>
<protein>
    <submittedName>
        <fullName evidence="2">PAS domain S-box protein</fullName>
    </submittedName>
</protein>
<dbReference type="InterPro" id="IPR013656">
    <property type="entry name" value="PAS_4"/>
</dbReference>
<dbReference type="PANTHER" id="PTHR44757:SF2">
    <property type="entry name" value="BIOFILM ARCHITECTURE MAINTENANCE PROTEIN MBAA"/>
    <property type="match status" value="1"/>
</dbReference>